<gene>
    <name evidence="5" type="primary">yfgD</name>
    <name evidence="5" type="ORF">Lwal_2774</name>
</gene>
<evidence type="ECO:0000256" key="3">
    <source>
        <dbReference type="PROSITE-ProRule" id="PRU01282"/>
    </source>
</evidence>
<dbReference type="InterPro" id="IPR036249">
    <property type="entry name" value="Thioredoxin-like_sf"/>
</dbReference>
<evidence type="ECO:0000256" key="1">
    <source>
        <dbReference type="ARBA" id="ARBA00007198"/>
    </source>
</evidence>
<evidence type="ECO:0000256" key="4">
    <source>
        <dbReference type="RuleBase" id="RU362029"/>
    </source>
</evidence>
<dbReference type="GO" id="GO:0008794">
    <property type="term" value="F:arsenate reductase (glutaredoxin) activity"/>
    <property type="evidence" value="ECO:0007669"/>
    <property type="project" value="UniProtKB-UniRule"/>
</dbReference>
<dbReference type="PANTHER" id="PTHR30041">
    <property type="entry name" value="ARSENATE REDUCTASE"/>
    <property type="match status" value="1"/>
</dbReference>
<comment type="catalytic activity">
    <reaction evidence="4">
        <text>[glutaredoxin]-dithiol + arsenate + glutathione + H(+) = glutathionyl-S-S-[glutaredoxin] + arsenite + H2O</text>
        <dbReference type="Rhea" id="RHEA:22016"/>
        <dbReference type="Rhea" id="RHEA-COMP:10729"/>
        <dbReference type="Rhea" id="RHEA-COMP:17668"/>
        <dbReference type="ChEBI" id="CHEBI:15377"/>
        <dbReference type="ChEBI" id="CHEBI:15378"/>
        <dbReference type="ChEBI" id="CHEBI:29242"/>
        <dbReference type="ChEBI" id="CHEBI:29950"/>
        <dbReference type="ChEBI" id="CHEBI:48597"/>
        <dbReference type="ChEBI" id="CHEBI:57925"/>
        <dbReference type="ChEBI" id="CHEBI:146199"/>
        <dbReference type="EC" id="1.20.4.1"/>
    </reaction>
</comment>
<dbReference type="RefSeq" id="WP_058481398.1">
    <property type="nucleotide sequence ID" value="NZ_CAAAIQ010000016.1"/>
</dbReference>
<accession>A0A0W1A062</accession>
<keyword evidence="6" id="KW-1185">Reference proteome</keyword>
<dbReference type="CDD" id="cd03034">
    <property type="entry name" value="ArsC_ArsC"/>
    <property type="match status" value="1"/>
</dbReference>
<dbReference type="PANTHER" id="PTHR30041:SF4">
    <property type="entry name" value="ARSENATE REDUCTASE"/>
    <property type="match status" value="1"/>
</dbReference>
<dbReference type="PATRIC" id="fig|66969.6.peg.3005"/>
<organism evidence="5 6">
    <name type="scientific">Legionella waltersii</name>
    <dbReference type="NCBI Taxonomy" id="66969"/>
    <lineage>
        <taxon>Bacteria</taxon>
        <taxon>Pseudomonadati</taxon>
        <taxon>Pseudomonadota</taxon>
        <taxon>Gammaproteobacteria</taxon>
        <taxon>Legionellales</taxon>
        <taxon>Legionellaceae</taxon>
        <taxon>Legionella</taxon>
    </lineage>
</organism>
<dbReference type="OrthoDB" id="9790554at2"/>
<dbReference type="InterPro" id="IPR006659">
    <property type="entry name" value="Arsenate_reductase"/>
</dbReference>
<keyword evidence="2 4" id="KW-0560">Oxidoreductase</keyword>
<reference evidence="5 6" key="1">
    <citation type="submission" date="2015-11" db="EMBL/GenBank/DDBJ databases">
        <title>Genomic analysis of 38 Legionella species identifies large and diverse effector repertoires.</title>
        <authorList>
            <person name="Burstein D."/>
            <person name="Amaro F."/>
            <person name="Zusman T."/>
            <person name="Lifshitz Z."/>
            <person name="Cohen O."/>
            <person name="Gilbert J.A."/>
            <person name="Pupko T."/>
            <person name="Shuman H.A."/>
            <person name="Segal G."/>
        </authorList>
    </citation>
    <scope>NUCLEOTIDE SEQUENCE [LARGE SCALE GENOMIC DNA]</scope>
    <source>
        <strain evidence="5 6">ATCC 51914</strain>
    </source>
</reference>
<protein>
    <recommendedName>
        <fullName evidence="4">Arsenate reductase</fullName>
        <ecNumber evidence="4">1.20.4.1</ecNumber>
    </recommendedName>
</protein>
<dbReference type="Proteomes" id="UP000054729">
    <property type="component" value="Unassembled WGS sequence"/>
</dbReference>
<dbReference type="AlphaFoldDB" id="A0A0W1A062"/>
<dbReference type="SUPFAM" id="SSF52833">
    <property type="entry name" value="Thioredoxin-like"/>
    <property type="match status" value="1"/>
</dbReference>
<evidence type="ECO:0000313" key="5">
    <source>
        <dbReference type="EMBL" id="KTD74733.1"/>
    </source>
</evidence>
<comment type="similarity">
    <text evidence="1 3 4">Belongs to the ArsC family.</text>
</comment>
<comment type="caution">
    <text evidence="5">The sequence shown here is derived from an EMBL/GenBank/DDBJ whole genome shotgun (WGS) entry which is preliminary data.</text>
</comment>
<dbReference type="STRING" id="66969.Lwal_2774"/>
<dbReference type="Gene3D" id="3.40.30.10">
    <property type="entry name" value="Glutaredoxin"/>
    <property type="match status" value="1"/>
</dbReference>
<evidence type="ECO:0000313" key="6">
    <source>
        <dbReference type="Proteomes" id="UP000054729"/>
    </source>
</evidence>
<dbReference type="Pfam" id="PF03960">
    <property type="entry name" value="ArsC"/>
    <property type="match status" value="1"/>
</dbReference>
<dbReference type="EC" id="1.20.4.1" evidence="4"/>
<dbReference type="EMBL" id="LNZB01000060">
    <property type="protein sequence ID" value="KTD74733.1"/>
    <property type="molecule type" value="Genomic_DNA"/>
</dbReference>
<dbReference type="PROSITE" id="PS51353">
    <property type="entry name" value="ARSC"/>
    <property type="match status" value="1"/>
</dbReference>
<dbReference type="InterPro" id="IPR006660">
    <property type="entry name" value="Arsenate_reductase-like"/>
</dbReference>
<name>A0A0W1A062_9GAMM</name>
<proteinExistence type="inferred from homology"/>
<dbReference type="NCBIfam" id="TIGR00014">
    <property type="entry name" value="arsC"/>
    <property type="match status" value="1"/>
</dbReference>
<sequence>METIAIYHNPRCSKSREALELIRNHGFNPVVIEYLKTPLDIEQLRALRAHFTLEEFIRTNEPVFKELQLSLKNEDQVLQALVKEPALMQRPIIAFKGKAIIGRPPEKVMEFLSS</sequence>
<evidence type="ECO:0000256" key="2">
    <source>
        <dbReference type="ARBA" id="ARBA00023002"/>
    </source>
</evidence>